<feature type="transmembrane region" description="Helical" evidence="7">
    <location>
        <begin position="155"/>
        <end position="180"/>
    </location>
</feature>
<dbReference type="EMBL" id="FUYB01000011">
    <property type="protein sequence ID" value="SKA82874.1"/>
    <property type="molecule type" value="Genomic_DNA"/>
</dbReference>
<dbReference type="Proteomes" id="UP000190460">
    <property type="component" value="Unassembled WGS sequence"/>
</dbReference>
<keyword evidence="3" id="KW-1003">Cell membrane</keyword>
<dbReference type="GO" id="GO:0005886">
    <property type="term" value="C:plasma membrane"/>
    <property type="evidence" value="ECO:0007669"/>
    <property type="project" value="UniProtKB-SubCell"/>
</dbReference>
<feature type="domain" description="ABC transmembrane type-1" evidence="8">
    <location>
        <begin position="69"/>
        <end position="284"/>
    </location>
</feature>
<evidence type="ECO:0000256" key="3">
    <source>
        <dbReference type="ARBA" id="ARBA00022475"/>
    </source>
</evidence>
<dbReference type="GO" id="GO:0055085">
    <property type="term" value="P:transmembrane transport"/>
    <property type="evidence" value="ECO:0007669"/>
    <property type="project" value="InterPro"/>
</dbReference>
<organism evidence="9 10">
    <name type="scientific">Thiothrix eikelboomii</name>
    <dbReference type="NCBI Taxonomy" id="92487"/>
    <lineage>
        <taxon>Bacteria</taxon>
        <taxon>Pseudomonadati</taxon>
        <taxon>Pseudomonadota</taxon>
        <taxon>Gammaproteobacteria</taxon>
        <taxon>Thiotrichales</taxon>
        <taxon>Thiotrichaceae</taxon>
        <taxon>Thiothrix</taxon>
    </lineage>
</organism>
<dbReference type="PANTHER" id="PTHR30193:SF42">
    <property type="entry name" value="ABC TRANSPORTER PERMEASE PROTEIN"/>
    <property type="match status" value="1"/>
</dbReference>
<comment type="similarity">
    <text evidence="7">Belongs to the binding-protein-dependent transport system permease family.</text>
</comment>
<dbReference type="Pfam" id="PF00528">
    <property type="entry name" value="BPD_transp_1"/>
    <property type="match status" value="1"/>
</dbReference>
<reference evidence="9 10" key="1">
    <citation type="submission" date="2017-02" db="EMBL/GenBank/DDBJ databases">
        <authorList>
            <person name="Peterson S.W."/>
        </authorList>
    </citation>
    <scope>NUCLEOTIDE SEQUENCE [LARGE SCALE GENOMIC DNA]</scope>
    <source>
        <strain evidence="9 10">ATCC 49788</strain>
    </source>
</reference>
<feature type="transmembrane region" description="Helical" evidence="7">
    <location>
        <begin position="72"/>
        <end position="94"/>
    </location>
</feature>
<feature type="transmembrane region" description="Helical" evidence="7">
    <location>
        <begin position="106"/>
        <end position="126"/>
    </location>
</feature>
<dbReference type="SUPFAM" id="SSF161098">
    <property type="entry name" value="MetI-like"/>
    <property type="match status" value="1"/>
</dbReference>
<evidence type="ECO:0000256" key="1">
    <source>
        <dbReference type="ARBA" id="ARBA00004651"/>
    </source>
</evidence>
<keyword evidence="5 7" id="KW-1133">Transmembrane helix</keyword>
<dbReference type="OrthoDB" id="9805108at2"/>
<evidence type="ECO:0000259" key="8">
    <source>
        <dbReference type="PROSITE" id="PS50928"/>
    </source>
</evidence>
<evidence type="ECO:0000256" key="4">
    <source>
        <dbReference type="ARBA" id="ARBA00022692"/>
    </source>
</evidence>
<accession>A0A1T4WZZ8</accession>
<proteinExistence type="inferred from homology"/>
<evidence type="ECO:0000256" key="2">
    <source>
        <dbReference type="ARBA" id="ARBA00022448"/>
    </source>
</evidence>
<dbReference type="InterPro" id="IPR035906">
    <property type="entry name" value="MetI-like_sf"/>
</dbReference>
<dbReference type="CDD" id="cd06261">
    <property type="entry name" value="TM_PBP2"/>
    <property type="match status" value="1"/>
</dbReference>
<comment type="subcellular location">
    <subcellularLocation>
        <location evidence="1 7">Cell membrane</location>
        <topology evidence="1 7">Multi-pass membrane protein</topology>
    </subcellularLocation>
</comment>
<sequence>MSIAKRLRGSLPLFVMAPSLTLIGVGVYGFIATTFVLSLTSSRMFPKFDFVGFDQYVRLFSNDRWHIAVHNMVIFGGLYMVLGTLLGLLLAIFIDQRIRAEGFFRTVYLYPMALSFVVTGVIWQWMLNPSLGIEKLLHDWGFVEAKFRWLVDPEWAIYTVVIAGVWQVTGFVMAIFLAGLRGVDTEILKAARVDGASPWKTYTRIIIPALRPAFMTVLVVEGNLAIKSYDLVIALTKGGPGISTELPSTFMYSTTFNRNDLALGASSAVIMLMTVAAIVIPYLYMELKDDKR</sequence>
<dbReference type="Gene3D" id="1.10.3720.10">
    <property type="entry name" value="MetI-like"/>
    <property type="match status" value="1"/>
</dbReference>
<dbReference type="PROSITE" id="PS50928">
    <property type="entry name" value="ABC_TM1"/>
    <property type="match status" value="1"/>
</dbReference>
<feature type="transmembrane region" description="Helical" evidence="7">
    <location>
        <begin position="12"/>
        <end position="37"/>
    </location>
</feature>
<gene>
    <name evidence="9" type="ORF">SAMN02745130_02321</name>
</gene>
<dbReference type="InterPro" id="IPR000515">
    <property type="entry name" value="MetI-like"/>
</dbReference>
<keyword evidence="2 7" id="KW-0813">Transport</keyword>
<dbReference type="STRING" id="92487.SAMN02745130_02321"/>
<evidence type="ECO:0000256" key="6">
    <source>
        <dbReference type="ARBA" id="ARBA00023136"/>
    </source>
</evidence>
<evidence type="ECO:0000256" key="5">
    <source>
        <dbReference type="ARBA" id="ARBA00022989"/>
    </source>
</evidence>
<evidence type="ECO:0000313" key="9">
    <source>
        <dbReference type="EMBL" id="SKA82874.1"/>
    </source>
</evidence>
<feature type="transmembrane region" description="Helical" evidence="7">
    <location>
        <begin position="261"/>
        <end position="284"/>
    </location>
</feature>
<dbReference type="AlphaFoldDB" id="A0A1T4WZZ8"/>
<dbReference type="InterPro" id="IPR051393">
    <property type="entry name" value="ABC_transporter_permease"/>
</dbReference>
<keyword evidence="6 7" id="KW-0472">Membrane</keyword>
<keyword evidence="10" id="KW-1185">Reference proteome</keyword>
<dbReference type="PANTHER" id="PTHR30193">
    <property type="entry name" value="ABC TRANSPORTER PERMEASE PROTEIN"/>
    <property type="match status" value="1"/>
</dbReference>
<name>A0A1T4WZZ8_9GAMM</name>
<evidence type="ECO:0000313" key="10">
    <source>
        <dbReference type="Proteomes" id="UP000190460"/>
    </source>
</evidence>
<keyword evidence="4 7" id="KW-0812">Transmembrane</keyword>
<evidence type="ECO:0000256" key="7">
    <source>
        <dbReference type="RuleBase" id="RU363032"/>
    </source>
</evidence>
<protein>
    <submittedName>
        <fullName evidence="9">Carbohydrate ABC transporter membrane protein 1, CUT1 family (TC 3.A.1.1.-)</fullName>
    </submittedName>
</protein>